<proteinExistence type="inferred from homology"/>
<accession>A0A3A1YJS0</accession>
<evidence type="ECO:0000256" key="4">
    <source>
        <dbReference type="ARBA" id="ARBA00016436"/>
    </source>
</evidence>
<protein>
    <recommendedName>
        <fullName evidence="4 13">Tetraacyldisaccharide 4'-kinase</fullName>
        <ecNumber evidence="3 13">2.7.1.130</ecNumber>
    </recommendedName>
    <alternativeName>
        <fullName evidence="12 13">Lipid A 4'-kinase</fullName>
    </alternativeName>
</protein>
<evidence type="ECO:0000256" key="1">
    <source>
        <dbReference type="ARBA" id="ARBA00002274"/>
    </source>
</evidence>
<evidence type="ECO:0000256" key="13">
    <source>
        <dbReference type="HAMAP-Rule" id="MF_00409"/>
    </source>
</evidence>
<name>A0A3A1YJS0_9GAMM</name>
<comment type="catalytic activity">
    <reaction evidence="13">
        <text>a lipid A disaccharide + ATP = a lipid IVA + ADP + H(+)</text>
        <dbReference type="Rhea" id="RHEA:67840"/>
        <dbReference type="ChEBI" id="CHEBI:15378"/>
        <dbReference type="ChEBI" id="CHEBI:30616"/>
        <dbReference type="ChEBI" id="CHEBI:176343"/>
        <dbReference type="ChEBI" id="CHEBI:176425"/>
        <dbReference type="ChEBI" id="CHEBI:456216"/>
        <dbReference type="EC" id="2.7.1.130"/>
    </reaction>
</comment>
<dbReference type="GO" id="GO:0009244">
    <property type="term" value="P:lipopolysaccharide core region biosynthetic process"/>
    <property type="evidence" value="ECO:0007669"/>
    <property type="project" value="TreeGrafter"/>
</dbReference>
<dbReference type="RefSeq" id="WP_119534247.1">
    <property type="nucleotide sequence ID" value="NZ_NRJF01000041.1"/>
</dbReference>
<sequence>MNFWYKPKMTFLAACLWPLSILYKKLAYRKYQKDLKSLSKPDSPAQKLQVPVIVVGNITVGGTGKTPMVRFLFRYLHVMGFKIGVISRGYGGKYKGVHHVQAQDTAELVGDEIAMQYAYCQRQGLNDIEFVVARERIQAALKAQELGCNFIISDDGLQHYCLPRHLEIAVVGPQGLGNKLFIPAGPLREAPQRLRKVDFVINNSKDPNFGGYSMNYHYLGFLPVKSIDSSYTIAQNLEQILEAWRSFLQVHAPQSLVMWQEYLKRHPAFLSSLATRYFGYTQDTRQEYLTAEFNRPEQVLALESSEDNNSAPLESYNQITEKTTEQTAVSVNKNLDETKLDPDDPLLLSKIEEHIHLHSLEQLQHMAQKLEVQKQEHQSFAQLRHKIAEKLTKVEPQDKENSESSSSPTNYEQELENLTSNLQEEGENTKQQETEFNLCSDPVNSVFNPSDQFYANASVKNQELVQRELGDLVKQARHTPEQTKVSPQQAKALEKMQLSLTSHKPSNFNTVEDFLEYIDKQLDPGVLSYKYLLAKSRSLISPEHVLVEAMQAVFPRVNALCAIGYPQGFKQTLTDLGFTIENLFAFPDHHTFKQEDLDKIFNEHPQLRDMPLLVTEKDAIKLKNLTLPPLTFFLEREGYFAEHSRWLESLKNRLISIYTSGVDKS</sequence>
<dbReference type="InterPro" id="IPR003758">
    <property type="entry name" value="LpxK"/>
</dbReference>
<dbReference type="SUPFAM" id="SSF52540">
    <property type="entry name" value="P-loop containing nucleoside triphosphate hydrolases"/>
    <property type="match status" value="1"/>
</dbReference>
<dbReference type="HAMAP" id="MF_00409">
    <property type="entry name" value="LpxK"/>
    <property type="match status" value="1"/>
</dbReference>
<dbReference type="OrthoDB" id="9766423at2"/>
<evidence type="ECO:0000256" key="3">
    <source>
        <dbReference type="ARBA" id="ARBA00012071"/>
    </source>
</evidence>
<keyword evidence="6 13" id="KW-0441">Lipid A biosynthesis</keyword>
<evidence type="ECO:0000256" key="12">
    <source>
        <dbReference type="ARBA" id="ARBA00029757"/>
    </source>
</evidence>
<dbReference type="NCBIfam" id="TIGR00682">
    <property type="entry name" value="lpxK"/>
    <property type="match status" value="1"/>
</dbReference>
<dbReference type="UniPathway" id="UPA00359">
    <property type="reaction ID" value="UER00482"/>
</dbReference>
<evidence type="ECO:0000256" key="14">
    <source>
        <dbReference type="SAM" id="MobiDB-lite"/>
    </source>
</evidence>
<dbReference type="AlphaFoldDB" id="A0A3A1YJS0"/>
<feature type="region of interest" description="Disordered" evidence="14">
    <location>
        <begin position="390"/>
        <end position="413"/>
    </location>
</feature>
<evidence type="ECO:0000256" key="6">
    <source>
        <dbReference type="ARBA" id="ARBA00022556"/>
    </source>
</evidence>
<evidence type="ECO:0000256" key="8">
    <source>
        <dbReference type="ARBA" id="ARBA00022741"/>
    </source>
</evidence>
<keyword evidence="10 13" id="KW-0067">ATP-binding</keyword>
<comment type="similarity">
    <text evidence="13">Belongs to the LpxK family.</text>
</comment>
<dbReference type="Pfam" id="PF02606">
    <property type="entry name" value="LpxK"/>
    <property type="match status" value="2"/>
</dbReference>
<evidence type="ECO:0000256" key="10">
    <source>
        <dbReference type="ARBA" id="ARBA00022840"/>
    </source>
</evidence>
<dbReference type="PANTHER" id="PTHR42724:SF1">
    <property type="entry name" value="TETRAACYLDISACCHARIDE 4'-KINASE, MITOCHONDRIAL-RELATED"/>
    <property type="match status" value="1"/>
</dbReference>
<gene>
    <name evidence="13 15" type="primary">lpxK</name>
    <name evidence="15" type="ORF">CKF59_01650</name>
</gene>
<dbReference type="GO" id="GO:0005524">
    <property type="term" value="F:ATP binding"/>
    <property type="evidence" value="ECO:0007669"/>
    <property type="project" value="UniProtKB-UniRule"/>
</dbReference>
<dbReference type="InterPro" id="IPR027417">
    <property type="entry name" value="P-loop_NTPase"/>
</dbReference>
<keyword evidence="11 13" id="KW-0443">Lipid metabolism</keyword>
<evidence type="ECO:0000256" key="9">
    <source>
        <dbReference type="ARBA" id="ARBA00022777"/>
    </source>
</evidence>
<dbReference type="Proteomes" id="UP000265964">
    <property type="component" value="Unassembled WGS sequence"/>
</dbReference>
<keyword evidence="5 13" id="KW-0444">Lipid biosynthesis</keyword>
<feature type="binding site" evidence="13">
    <location>
        <begin position="59"/>
        <end position="66"/>
    </location>
    <ligand>
        <name>ATP</name>
        <dbReference type="ChEBI" id="CHEBI:30616"/>
    </ligand>
</feature>
<dbReference type="GO" id="GO:0009245">
    <property type="term" value="P:lipid A biosynthetic process"/>
    <property type="evidence" value="ECO:0007669"/>
    <property type="project" value="UniProtKB-UniRule"/>
</dbReference>
<organism evidence="15 16">
    <name type="scientific">Psittacicella gerlachiana</name>
    <dbReference type="NCBI Taxonomy" id="2028574"/>
    <lineage>
        <taxon>Bacteria</taxon>
        <taxon>Pseudomonadati</taxon>
        <taxon>Pseudomonadota</taxon>
        <taxon>Gammaproteobacteria</taxon>
        <taxon>Pasteurellales</taxon>
        <taxon>Psittacicellaceae</taxon>
        <taxon>Psittacicella</taxon>
    </lineage>
</organism>
<reference evidence="15 16" key="1">
    <citation type="submission" date="2017-08" db="EMBL/GenBank/DDBJ databases">
        <title>Reclassification of Bisgaard taxon 37 and 44.</title>
        <authorList>
            <person name="Christensen H."/>
        </authorList>
    </citation>
    <scope>NUCLEOTIDE SEQUENCE [LARGE SCALE GENOMIC DNA]</scope>
    <source>
        <strain evidence="15 16">EEAB3T1</strain>
    </source>
</reference>
<keyword evidence="8 13" id="KW-0547">Nucleotide-binding</keyword>
<dbReference type="GO" id="GO:0005886">
    <property type="term" value="C:plasma membrane"/>
    <property type="evidence" value="ECO:0007669"/>
    <property type="project" value="TreeGrafter"/>
</dbReference>
<evidence type="ECO:0000313" key="16">
    <source>
        <dbReference type="Proteomes" id="UP000265964"/>
    </source>
</evidence>
<feature type="compositionally biased region" description="Basic and acidic residues" evidence="14">
    <location>
        <begin position="390"/>
        <end position="402"/>
    </location>
</feature>
<dbReference type="EMBL" id="NRJF01000041">
    <property type="protein sequence ID" value="RIY37489.1"/>
    <property type="molecule type" value="Genomic_DNA"/>
</dbReference>
<keyword evidence="7 13" id="KW-0808">Transferase</keyword>
<dbReference type="GO" id="GO:0009029">
    <property type="term" value="F:lipid-A 4'-kinase activity"/>
    <property type="evidence" value="ECO:0007669"/>
    <property type="project" value="UniProtKB-UniRule"/>
</dbReference>
<dbReference type="EC" id="2.7.1.130" evidence="3 13"/>
<feature type="compositionally biased region" description="Polar residues" evidence="14">
    <location>
        <begin position="403"/>
        <end position="413"/>
    </location>
</feature>
<dbReference type="PANTHER" id="PTHR42724">
    <property type="entry name" value="TETRAACYLDISACCHARIDE 4'-KINASE"/>
    <property type="match status" value="1"/>
</dbReference>
<comment type="caution">
    <text evidence="15">The sequence shown here is derived from an EMBL/GenBank/DDBJ whole genome shotgun (WGS) entry which is preliminary data.</text>
</comment>
<evidence type="ECO:0000256" key="2">
    <source>
        <dbReference type="ARBA" id="ARBA00004870"/>
    </source>
</evidence>
<evidence type="ECO:0000313" key="15">
    <source>
        <dbReference type="EMBL" id="RIY37489.1"/>
    </source>
</evidence>
<comment type="function">
    <text evidence="1 13">Transfers the gamma-phosphate of ATP to the 4'-position of a tetraacyldisaccharide 1-phosphate intermediate (termed DS-1-P) to form tetraacyldisaccharide 1,4'-bis-phosphate (lipid IVA).</text>
</comment>
<evidence type="ECO:0000256" key="5">
    <source>
        <dbReference type="ARBA" id="ARBA00022516"/>
    </source>
</evidence>
<keyword evidence="9 13" id="KW-0418">Kinase</keyword>
<keyword evidence="16" id="KW-1185">Reference proteome</keyword>
<evidence type="ECO:0000256" key="11">
    <source>
        <dbReference type="ARBA" id="ARBA00023098"/>
    </source>
</evidence>
<evidence type="ECO:0000256" key="7">
    <source>
        <dbReference type="ARBA" id="ARBA00022679"/>
    </source>
</evidence>
<comment type="pathway">
    <text evidence="2 13">Glycolipid biosynthesis; lipid IV(A) biosynthesis; lipid IV(A) from (3R)-3-hydroxytetradecanoyl-[acyl-carrier-protein] and UDP-N-acetyl-alpha-D-glucosamine: step 6/6.</text>
</comment>